<dbReference type="AlphaFoldDB" id="A0A2Z6ZUQ5"/>
<evidence type="ECO:0000256" key="2">
    <source>
        <dbReference type="SAM" id="Phobius"/>
    </source>
</evidence>
<reference evidence="3 4" key="1">
    <citation type="journal article" date="2015" name="Proc. Natl. Acad. Sci. U.S.A.">
        <title>The resurrection genome of Boea hygrometrica: A blueprint for survival of dehydration.</title>
        <authorList>
            <person name="Xiao L."/>
            <person name="Yang G."/>
            <person name="Zhang L."/>
            <person name="Yang X."/>
            <person name="Zhao S."/>
            <person name="Ji Z."/>
            <person name="Zhou Q."/>
            <person name="Hu M."/>
            <person name="Wang Y."/>
            <person name="Chen M."/>
            <person name="Xu Y."/>
            <person name="Jin H."/>
            <person name="Xiao X."/>
            <person name="Hu G."/>
            <person name="Bao F."/>
            <person name="Hu Y."/>
            <person name="Wan P."/>
            <person name="Li L."/>
            <person name="Deng X."/>
            <person name="Kuang T."/>
            <person name="Xiang C."/>
            <person name="Zhu J.K."/>
            <person name="Oliver M.J."/>
            <person name="He Y."/>
        </authorList>
    </citation>
    <scope>NUCLEOTIDE SEQUENCE [LARGE SCALE GENOMIC DNA]</scope>
    <source>
        <strain evidence="4">cv. XS01</strain>
    </source>
</reference>
<feature type="transmembrane region" description="Helical" evidence="2">
    <location>
        <begin position="103"/>
        <end position="126"/>
    </location>
</feature>
<gene>
    <name evidence="3" type="ORF">F511_46404</name>
</gene>
<evidence type="ECO:0000313" key="4">
    <source>
        <dbReference type="Proteomes" id="UP000250235"/>
    </source>
</evidence>
<protein>
    <submittedName>
        <fullName evidence="3">Protein TRANSPARENT TESTA 12-like</fullName>
    </submittedName>
</protein>
<dbReference type="EMBL" id="KV109370">
    <property type="protein sequence ID" value="KZT76571.1"/>
    <property type="molecule type" value="Genomic_DNA"/>
</dbReference>
<dbReference type="GO" id="GO:0042910">
    <property type="term" value="F:xenobiotic transmembrane transporter activity"/>
    <property type="evidence" value="ECO:0007669"/>
    <property type="project" value="InterPro"/>
</dbReference>
<dbReference type="GO" id="GO:0016020">
    <property type="term" value="C:membrane"/>
    <property type="evidence" value="ECO:0007669"/>
    <property type="project" value="InterPro"/>
</dbReference>
<feature type="transmembrane region" description="Helical" evidence="2">
    <location>
        <begin position="15"/>
        <end position="41"/>
    </location>
</feature>
<keyword evidence="2" id="KW-1133">Transmembrane helix</keyword>
<keyword evidence="2" id="KW-0812">Transmembrane</keyword>
<dbReference type="GO" id="GO:0015297">
    <property type="term" value="F:antiporter activity"/>
    <property type="evidence" value="ECO:0007669"/>
    <property type="project" value="InterPro"/>
</dbReference>
<sequence length="131" mass="14252">SVRISNELGAGHPKSAAFCVGVVSITSLIIAFMFGAVSLVFRHQLSYVFTSGQVVSDAVADLAPYLAGAILLNGVQPVLSGTHRHTNYTHACMHGRRDTRTHLYSMIYICSLSLYLSIYICILVCACNNLW</sequence>
<keyword evidence="2" id="KW-0472">Membrane</keyword>
<keyword evidence="4" id="KW-1185">Reference proteome</keyword>
<dbReference type="Proteomes" id="UP000250235">
    <property type="component" value="Unassembled WGS sequence"/>
</dbReference>
<comment type="similarity">
    <text evidence="1">Belongs to the multi antimicrobial extrusion (MATE) (TC 2.A.66.1) family.</text>
</comment>
<name>A0A2Z6ZUQ5_9LAMI</name>
<accession>A0A2Z6ZUQ5</accession>
<feature type="non-terminal residue" evidence="3">
    <location>
        <position position="1"/>
    </location>
</feature>
<dbReference type="PANTHER" id="PTHR11206">
    <property type="entry name" value="MULTIDRUG RESISTANCE PROTEIN"/>
    <property type="match status" value="1"/>
</dbReference>
<proteinExistence type="inferred from homology"/>
<dbReference type="OrthoDB" id="1937400at2759"/>
<evidence type="ECO:0000256" key="1">
    <source>
        <dbReference type="ARBA" id="ARBA00010199"/>
    </source>
</evidence>
<organism evidence="3 4">
    <name type="scientific">Dorcoceras hygrometricum</name>
    <dbReference type="NCBI Taxonomy" id="472368"/>
    <lineage>
        <taxon>Eukaryota</taxon>
        <taxon>Viridiplantae</taxon>
        <taxon>Streptophyta</taxon>
        <taxon>Embryophyta</taxon>
        <taxon>Tracheophyta</taxon>
        <taxon>Spermatophyta</taxon>
        <taxon>Magnoliopsida</taxon>
        <taxon>eudicotyledons</taxon>
        <taxon>Gunneridae</taxon>
        <taxon>Pentapetalae</taxon>
        <taxon>asterids</taxon>
        <taxon>lamiids</taxon>
        <taxon>Lamiales</taxon>
        <taxon>Gesneriaceae</taxon>
        <taxon>Didymocarpoideae</taxon>
        <taxon>Trichosporeae</taxon>
        <taxon>Loxocarpinae</taxon>
        <taxon>Dorcoceras</taxon>
    </lineage>
</organism>
<evidence type="ECO:0000313" key="3">
    <source>
        <dbReference type="EMBL" id="KZT76571.1"/>
    </source>
</evidence>
<dbReference type="InterPro" id="IPR002528">
    <property type="entry name" value="MATE_fam"/>
</dbReference>
<dbReference type="Pfam" id="PF01554">
    <property type="entry name" value="MatE"/>
    <property type="match status" value="1"/>
</dbReference>